<dbReference type="InterPro" id="IPR013830">
    <property type="entry name" value="SGNH_hydro"/>
</dbReference>
<proteinExistence type="predicted"/>
<evidence type="ECO:0000259" key="1">
    <source>
        <dbReference type="Pfam" id="PF13472"/>
    </source>
</evidence>
<organism evidence="3">
    <name type="scientific">Micromonas pusilla (strain CCMP1545)</name>
    <name type="common">Picoplanktonic green alga</name>
    <dbReference type="NCBI Taxonomy" id="564608"/>
    <lineage>
        <taxon>Eukaryota</taxon>
        <taxon>Viridiplantae</taxon>
        <taxon>Chlorophyta</taxon>
        <taxon>Mamiellophyceae</taxon>
        <taxon>Mamiellales</taxon>
        <taxon>Mamiellaceae</taxon>
        <taxon>Micromonas</taxon>
    </lineage>
</organism>
<sequence length="274" mass="30433">MTPPPIFEPAGDWFDPEIRRFVRIDAADPPPKRAALFVGSSIFREWREIRDFDADFAPTRVINRAFGGSTTEDLLRVVDAIATPHDPEIIVYYCGSNDVNEGRGAAAIRDAFAAFCDRGETASHTTPFAWCTPFLKDFSRRHSSPALPFQRLTVGPRVERILFVSVCKAPQKMPVWDEVDAVNDAMRAHCAANAPRLTYVEVNPGLFEEGSSSPGSPPRPRFNLYREDGLHFVDRAYDDVLLPVIKAALERALGEVKAARGEGEAAHLPPGMRR</sequence>
<dbReference type="RefSeq" id="XP_003064563.1">
    <property type="nucleotide sequence ID" value="XM_003064517.1"/>
</dbReference>
<dbReference type="AlphaFoldDB" id="C1N962"/>
<dbReference type="OrthoDB" id="498000at2759"/>
<dbReference type="Pfam" id="PF13472">
    <property type="entry name" value="Lipase_GDSL_2"/>
    <property type="match status" value="1"/>
</dbReference>
<dbReference type="OMA" id="FREWREM"/>
<dbReference type="EMBL" id="GG663751">
    <property type="protein sequence ID" value="EEH51468.1"/>
    <property type="molecule type" value="Genomic_DNA"/>
</dbReference>
<dbReference type="KEGG" id="mpp:MICPUCDRAFT_54376"/>
<evidence type="ECO:0000313" key="2">
    <source>
        <dbReference type="EMBL" id="EEH51468.1"/>
    </source>
</evidence>
<dbReference type="Gene3D" id="3.40.50.1110">
    <property type="entry name" value="SGNH hydrolase"/>
    <property type="match status" value="1"/>
</dbReference>
<dbReference type="SUPFAM" id="SSF52266">
    <property type="entry name" value="SGNH hydrolase"/>
    <property type="match status" value="1"/>
</dbReference>
<name>C1N962_MICPC</name>
<dbReference type="InterPro" id="IPR036514">
    <property type="entry name" value="SGNH_hydro_sf"/>
</dbReference>
<gene>
    <name evidence="2" type="ORF">MICPUCDRAFT_54376</name>
</gene>
<dbReference type="Proteomes" id="UP000001876">
    <property type="component" value="Unassembled WGS sequence"/>
</dbReference>
<dbReference type="GeneID" id="9690004"/>
<reference evidence="2 3" key="1">
    <citation type="journal article" date="2009" name="Science">
        <title>Green evolution and dynamic adaptations revealed by genomes of the marine picoeukaryotes Micromonas.</title>
        <authorList>
            <person name="Worden A.Z."/>
            <person name="Lee J.H."/>
            <person name="Mock T."/>
            <person name="Rouze P."/>
            <person name="Simmons M.P."/>
            <person name="Aerts A.L."/>
            <person name="Allen A.E."/>
            <person name="Cuvelier M.L."/>
            <person name="Derelle E."/>
            <person name="Everett M.V."/>
            <person name="Foulon E."/>
            <person name="Grimwood J."/>
            <person name="Gundlach H."/>
            <person name="Henrissat B."/>
            <person name="Napoli C."/>
            <person name="McDonald S.M."/>
            <person name="Parker M.S."/>
            <person name="Rombauts S."/>
            <person name="Salamov A."/>
            <person name="Von Dassow P."/>
            <person name="Badger J.H."/>
            <person name="Coutinho P.M."/>
            <person name="Demir E."/>
            <person name="Dubchak I."/>
            <person name="Gentemann C."/>
            <person name="Eikrem W."/>
            <person name="Gready J.E."/>
            <person name="John U."/>
            <person name="Lanier W."/>
            <person name="Lindquist E.A."/>
            <person name="Lucas S."/>
            <person name="Mayer K.F."/>
            <person name="Moreau H."/>
            <person name="Not F."/>
            <person name="Otillar R."/>
            <person name="Panaud O."/>
            <person name="Pangilinan J."/>
            <person name="Paulsen I."/>
            <person name="Piegu B."/>
            <person name="Poliakov A."/>
            <person name="Robbens S."/>
            <person name="Schmutz J."/>
            <person name="Toulza E."/>
            <person name="Wyss T."/>
            <person name="Zelensky A."/>
            <person name="Zhou K."/>
            <person name="Armbrust E.V."/>
            <person name="Bhattacharya D."/>
            <person name="Goodenough U.W."/>
            <person name="Van de Peer Y."/>
            <person name="Grigoriev I.V."/>
        </authorList>
    </citation>
    <scope>NUCLEOTIDE SEQUENCE [LARGE SCALE GENOMIC DNA]</scope>
    <source>
        <strain evidence="2 3">CCMP1545</strain>
    </source>
</reference>
<keyword evidence="3" id="KW-1185">Reference proteome</keyword>
<protein>
    <submittedName>
        <fullName evidence="2">Predicted protein</fullName>
    </submittedName>
</protein>
<feature type="domain" description="SGNH hydrolase-type esterase" evidence="1">
    <location>
        <begin position="54"/>
        <end position="237"/>
    </location>
</feature>
<accession>C1N962</accession>
<evidence type="ECO:0000313" key="3">
    <source>
        <dbReference type="Proteomes" id="UP000001876"/>
    </source>
</evidence>